<dbReference type="GO" id="GO:0005634">
    <property type="term" value="C:nucleus"/>
    <property type="evidence" value="ECO:0007669"/>
    <property type="project" value="TreeGrafter"/>
</dbReference>
<dbReference type="PANTHER" id="PTHR42695">
    <property type="entry name" value="GLUTAMINE AMIDOTRANSFERASE YLR126C-RELATED"/>
    <property type="match status" value="1"/>
</dbReference>
<dbReference type="GeneID" id="41974084"/>
<evidence type="ECO:0000313" key="2">
    <source>
        <dbReference type="EMBL" id="TPX12992.1"/>
    </source>
</evidence>
<dbReference type="EMBL" id="SKBQ01000038">
    <property type="protein sequence ID" value="TPX12992.1"/>
    <property type="molecule type" value="Genomic_DNA"/>
</dbReference>
<gene>
    <name evidence="2" type="ORF">E0L32_006637</name>
</gene>
<accession>A0A507ASL7</accession>
<comment type="caution">
    <text evidence="2">The sequence shown here is derived from an EMBL/GenBank/DDBJ whole genome shotgun (WGS) entry which is preliminary data.</text>
</comment>
<dbReference type="Proteomes" id="UP000319257">
    <property type="component" value="Unassembled WGS sequence"/>
</dbReference>
<name>A0A507ASL7_9PEZI</name>
<dbReference type="InterPro" id="IPR044992">
    <property type="entry name" value="ChyE-like"/>
</dbReference>
<dbReference type="InterPro" id="IPR029062">
    <property type="entry name" value="Class_I_gatase-like"/>
</dbReference>
<dbReference type="PANTHER" id="PTHR42695:SF5">
    <property type="entry name" value="GLUTAMINE AMIDOTRANSFERASE YLR126C-RELATED"/>
    <property type="match status" value="1"/>
</dbReference>
<keyword evidence="3" id="KW-1185">Reference proteome</keyword>
<dbReference type="SUPFAM" id="SSF52317">
    <property type="entry name" value="Class I glutamine amidotransferase-like"/>
    <property type="match status" value="1"/>
</dbReference>
<proteinExistence type="predicted"/>
<dbReference type="RefSeq" id="XP_030994703.1">
    <property type="nucleotide sequence ID" value="XM_031141292.1"/>
</dbReference>
<dbReference type="Gene3D" id="3.40.50.880">
    <property type="match status" value="1"/>
</dbReference>
<dbReference type="CDD" id="cd01741">
    <property type="entry name" value="GATase1_1"/>
    <property type="match status" value="1"/>
</dbReference>
<dbReference type="Pfam" id="PF00117">
    <property type="entry name" value="GATase"/>
    <property type="match status" value="1"/>
</dbReference>
<dbReference type="PROSITE" id="PS51273">
    <property type="entry name" value="GATASE_TYPE_1"/>
    <property type="match status" value="1"/>
</dbReference>
<dbReference type="InParanoid" id="A0A507ASL7"/>
<reference evidence="2 3" key="1">
    <citation type="submission" date="2019-06" db="EMBL/GenBank/DDBJ databases">
        <title>Draft genome sequence of the filamentous fungus Phialemoniopsis curvata isolated from diesel fuel.</title>
        <authorList>
            <person name="Varaljay V.A."/>
            <person name="Lyon W.J."/>
            <person name="Crouch A.L."/>
            <person name="Drake C.E."/>
            <person name="Hollomon J.M."/>
            <person name="Nadeau L.J."/>
            <person name="Nunn H.S."/>
            <person name="Stevenson B.S."/>
            <person name="Bojanowski C.L."/>
            <person name="Crookes-Goodson W.J."/>
        </authorList>
    </citation>
    <scope>NUCLEOTIDE SEQUENCE [LARGE SCALE GENOMIC DNA]</scope>
    <source>
        <strain evidence="2 3">D216</strain>
    </source>
</reference>
<dbReference type="FunCoup" id="A0A507ASL7">
    <property type="interactions" value="109"/>
</dbReference>
<protein>
    <recommendedName>
        <fullName evidence="1">Glutamine amidotransferase domain-containing protein</fullName>
    </recommendedName>
</protein>
<evidence type="ECO:0000259" key="1">
    <source>
        <dbReference type="Pfam" id="PF00117"/>
    </source>
</evidence>
<dbReference type="OrthoDB" id="92161at2759"/>
<feature type="domain" description="Glutamine amidotransferase" evidence="1">
    <location>
        <begin position="42"/>
        <end position="199"/>
    </location>
</feature>
<dbReference type="GO" id="GO:0005829">
    <property type="term" value="C:cytosol"/>
    <property type="evidence" value="ECO:0007669"/>
    <property type="project" value="TreeGrafter"/>
</dbReference>
<dbReference type="STRING" id="1093900.A0A507ASL7"/>
<organism evidence="2 3">
    <name type="scientific">Thyridium curvatum</name>
    <dbReference type="NCBI Taxonomy" id="1093900"/>
    <lineage>
        <taxon>Eukaryota</taxon>
        <taxon>Fungi</taxon>
        <taxon>Dikarya</taxon>
        <taxon>Ascomycota</taxon>
        <taxon>Pezizomycotina</taxon>
        <taxon>Sordariomycetes</taxon>
        <taxon>Sordariomycetidae</taxon>
        <taxon>Thyridiales</taxon>
        <taxon>Thyridiaceae</taxon>
        <taxon>Thyridium</taxon>
    </lineage>
</organism>
<evidence type="ECO:0000313" key="3">
    <source>
        <dbReference type="Proteomes" id="UP000319257"/>
    </source>
</evidence>
<dbReference type="AlphaFoldDB" id="A0A507ASL7"/>
<dbReference type="InterPro" id="IPR017926">
    <property type="entry name" value="GATASE"/>
</dbReference>
<sequence length="250" mass="27506">MNAPRAYRIAILECDTPVPAVVARQGTYGDIFKKFLDRGVAAGGAASVESHIVTCNVVLGEEYPNLDGLDALLLTGSKHDSFADEPWILGLLDYVRSAHQKGKRMVGICFGHQIICRALGGKVQRSPGGWEVSVCKFDLTDVGQKLLGKKEMSLHQMHRDAVLELPPNFQNLGSSDRCAIQGSYLPDQILTVQAHPEFSDFIMSEILSMRHAQGIFSDDLYKDASERSTLPHDGDFFSASVWKFLLEPSP</sequence>